<keyword evidence="6 8" id="KW-0460">Magnesium</keyword>
<dbReference type="HAMAP" id="MF_00027">
    <property type="entry name" value="CobB_CbiA"/>
    <property type="match status" value="1"/>
</dbReference>
<dbReference type="Gene3D" id="3.40.50.300">
    <property type="entry name" value="P-loop containing nucleotide triphosphate hydrolases"/>
    <property type="match status" value="1"/>
</dbReference>
<evidence type="ECO:0000256" key="6">
    <source>
        <dbReference type="ARBA" id="ARBA00022842"/>
    </source>
</evidence>
<proteinExistence type="inferred from homology"/>
<evidence type="ECO:0000313" key="11">
    <source>
        <dbReference type="EMBL" id="SDU61877.1"/>
    </source>
</evidence>
<dbReference type="InterPro" id="IPR027417">
    <property type="entry name" value="P-loop_NTPase"/>
</dbReference>
<evidence type="ECO:0000256" key="5">
    <source>
        <dbReference type="ARBA" id="ARBA00022840"/>
    </source>
</evidence>
<feature type="active site" description="Nucleophile" evidence="8">
    <location>
        <position position="303"/>
    </location>
</feature>
<keyword evidence="4 8" id="KW-0547">Nucleotide-binding</keyword>
<dbReference type="EC" id="6.3.5.11" evidence="8"/>
<dbReference type="SUPFAM" id="SSF52317">
    <property type="entry name" value="Class I glutamine amidotransferase-like"/>
    <property type="match status" value="1"/>
</dbReference>
<evidence type="ECO:0000256" key="7">
    <source>
        <dbReference type="ARBA" id="ARBA00022962"/>
    </source>
</evidence>
<comment type="similarity">
    <text evidence="8">Belongs to the CobB/CbiA family.</text>
</comment>
<keyword evidence="5 8" id="KW-0067">ATP-binding</keyword>
<feature type="site" description="Increases nucleophilicity of active site Cys" evidence="8">
    <location>
        <position position="408"/>
    </location>
</feature>
<keyword evidence="12" id="KW-1185">Reference proteome</keyword>
<evidence type="ECO:0000259" key="9">
    <source>
        <dbReference type="Pfam" id="PF01656"/>
    </source>
</evidence>
<dbReference type="CDD" id="cd05388">
    <property type="entry name" value="CobB_N"/>
    <property type="match status" value="1"/>
</dbReference>
<dbReference type="InterPro" id="IPR011698">
    <property type="entry name" value="GATase_3"/>
</dbReference>
<protein>
    <recommendedName>
        <fullName evidence="8">Cobyrinate a,c-diamide synthase</fullName>
        <ecNumber evidence="8">6.3.5.11</ecNumber>
    </recommendedName>
    <alternativeName>
        <fullName evidence="8">Cobyrinic acid a,c-diamide synthetase</fullName>
    </alternativeName>
</protein>
<dbReference type="Gene3D" id="3.40.50.880">
    <property type="match status" value="1"/>
</dbReference>
<organism evidence="11 12">
    <name type="scientific">Desulfobacula phenolica</name>
    <dbReference type="NCBI Taxonomy" id="90732"/>
    <lineage>
        <taxon>Bacteria</taxon>
        <taxon>Pseudomonadati</taxon>
        <taxon>Thermodesulfobacteriota</taxon>
        <taxon>Desulfobacteria</taxon>
        <taxon>Desulfobacterales</taxon>
        <taxon>Desulfobacteraceae</taxon>
        <taxon>Desulfobacula</taxon>
    </lineage>
</organism>
<keyword evidence="2 8" id="KW-0169">Cobalamin biosynthesis</keyword>
<comment type="function">
    <text evidence="8">Catalyzes the ATP-dependent amidation of the two carboxylate groups at positions a and c of cobyrinate, using either L-glutamine or ammonia as the nitrogen source.</text>
</comment>
<dbReference type="Pfam" id="PF07685">
    <property type="entry name" value="GATase_3"/>
    <property type="match status" value="1"/>
</dbReference>
<evidence type="ECO:0000256" key="1">
    <source>
        <dbReference type="ARBA" id="ARBA00001946"/>
    </source>
</evidence>
<dbReference type="AlphaFoldDB" id="A0A1H2JZJ3"/>
<evidence type="ECO:0000259" key="10">
    <source>
        <dbReference type="Pfam" id="PF07685"/>
    </source>
</evidence>
<comment type="catalytic activity">
    <reaction evidence="8">
        <text>cob(II)yrinate + 2 L-glutamine + 2 ATP + 2 H2O = cob(II)yrinate a,c diamide + 2 L-glutamate + 2 ADP + 2 phosphate + 2 H(+)</text>
        <dbReference type="Rhea" id="RHEA:26289"/>
        <dbReference type="ChEBI" id="CHEBI:15377"/>
        <dbReference type="ChEBI" id="CHEBI:15378"/>
        <dbReference type="ChEBI" id="CHEBI:29985"/>
        <dbReference type="ChEBI" id="CHEBI:30616"/>
        <dbReference type="ChEBI" id="CHEBI:43474"/>
        <dbReference type="ChEBI" id="CHEBI:58359"/>
        <dbReference type="ChEBI" id="CHEBI:58537"/>
        <dbReference type="ChEBI" id="CHEBI:58894"/>
        <dbReference type="ChEBI" id="CHEBI:456216"/>
        <dbReference type="EC" id="6.3.5.11"/>
    </reaction>
</comment>
<evidence type="ECO:0000313" key="12">
    <source>
        <dbReference type="Proteomes" id="UP000199608"/>
    </source>
</evidence>
<dbReference type="InterPro" id="IPR004484">
    <property type="entry name" value="CbiA/CobB_synth"/>
</dbReference>
<dbReference type="GO" id="GO:0042242">
    <property type="term" value="F:cobyrinic acid a,c-diamide synthase activity"/>
    <property type="evidence" value="ECO:0007669"/>
    <property type="project" value="UniProtKB-UniRule"/>
</dbReference>
<evidence type="ECO:0000256" key="2">
    <source>
        <dbReference type="ARBA" id="ARBA00022573"/>
    </source>
</evidence>
<comment type="domain">
    <text evidence="8">Comprises of two domains. The C-terminal domain contains the binding site for glutamine and catalyzes the hydrolysis of this substrate to glutamate and ammonia. The N-terminal domain is anticipated to bind ATP and cobyrinate and catalyzes the ultimate synthesis of the diamide product. The ammonia produced via the glutaminase domain is probably translocated to the adjacent domain via a molecular tunnel, where it reacts with an activated intermediate.</text>
</comment>
<dbReference type="NCBIfam" id="TIGR00379">
    <property type="entry name" value="cobB"/>
    <property type="match status" value="1"/>
</dbReference>
<feature type="domain" description="CobB/CobQ-like glutamine amidotransferase" evidence="10">
    <location>
        <begin position="221"/>
        <end position="414"/>
    </location>
</feature>
<sequence>MGIKVAPFKVGPDFIDPGHHTKIAGKTSINLDSWMLSKEYNTRIFNENTAGYDMAVIEGVMGLFDGFDGLSDAGSTAQIAKWLDLPVVLIVSARGKARSAAAIVKGFETFDPDLKIAGVIFTKTGSLRHYDYLKKAVEQSCTTKCLGFMPKNDRIVMPERHLGLVTAEEMEISREVLSLLSDMVRDHIDMKGLIQSLESFETLADTQPKIADLSVEKGPVIAVARDKAFCFYYPDNLDLLKKAGARIVEFSPLNDDRLPQNIDGIYFGGGYPEVFAEKLSEKNLLLKEIKEKSISGMPIYGECGGFMFLCNKVSGMDETQSYFMSGCFNLNVQMSKRLRSLGYREITLKQDTIIGKKGDVLRGHEFHYSSLENPDSDTANVYHVTSRAGQDISLHGYQVSNTLGSYLHIHFGSSKGCAKQFVDCCKKFKNKKT</sequence>
<evidence type="ECO:0000256" key="3">
    <source>
        <dbReference type="ARBA" id="ARBA00022598"/>
    </source>
</evidence>
<dbReference type="EMBL" id="FNLL01000018">
    <property type="protein sequence ID" value="SDU61877.1"/>
    <property type="molecule type" value="Genomic_DNA"/>
</dbReference>
<keyword evidence="3 8" id="KW-0436">Ligase</keyword>
<dbReference type="GO" id="GO:0009236">
    <property type="term" value="P:cobalamin biosynthetic process"/>
    <property type="evidence" value="ECO:0007669"/>
    <property type="project" value="UniProtKB-UniRule"/>
</dbReference>
<comment type="pathway">
    <text evidence="8">Cofactor biosynthesis; adenosylcobalamin biosynthesis; cob(II)yrinate a,c-diamide from sirohydrochlorin (anaerobic route): step 10/10.</text>
</comment>
<dbReference type="Proteomes" id="UP000199608">
    <property type="component" value="Unassembled WGS sequence"/>
</dbReference>
<evidence type="ECO:0000256" key="4">
    <source>
        <dbReference type="ARBA" id="ARBA00022741"/>
    </source>
</evidence>
<dbReference type="PANTHER" id="PTHR43873:SF1">
    <property type="entry name" value="COBYRINATE A,C-DIAMIDE SYNTHASE"/>
    <property type="match status" value="1"/>
</dbReference>
<dbReference type="InterPro" id="IPR002586">
    <property type="entry name" value="CobQ/CobB/MinD/ParA_Nub-bd_dom"/>
</dbReference>
<dbReference type="SUPFAM" id="SSF52540">
    <property type="entry name" value="P-loop containing nucleoside triphosphate hydrolases"/>
    <property type="match status" value="1"/>
</dbReference>
<dbReference type="GO" id="GO:0005524">
    <property type="term" value="F:ATP binding"/>
    <property type="evidence" value="ECO:0007669"/>
    <property type="project" value="UniProtKB-UniRule"/>
</dbReference>
<reference evidence="12" key="1">
    <citation type="submission" date="2016-10" db="EMBL/GenBank/DDBJ databases">
        <authorList>
            <person name="Varghese N."/>
            <person name="Submissions S."/>
        </authorList>
    </citation>
    <scope>NUCLEOTIDE SEQUENCE [LARGE SCALE GENOMIC DNA]</scope>
    <source>
        <strain evidence="12">DSM 3384</strain>
    </source>
</reference>
<dbReference type="CDD" id="cd03130">
    <property type="entry name" value="GATase1_CobB"/>
    <property type="match status" value="1"/>
</dbReference>
<dbReference type="UniPathway" id="UPA00148">
    <property type="reaction ID" value="UER00231"/>
</dbReference>
<comment type="cofactor">
    <cofactor evidence="1 8">
        <name>Mg(2+)</name>
        <dbReference type="ChEBI" id="CHEBI:18420"/>
    </cofactor>
</comment>
<dbReference type="NCBIfam" id="NF002204">
    <property type="entry name" value="PRK01077.1"/>
    <property type="match status" value="1"/>
</dbReference>
<dbReference type="Pfam" id="PF01656">
    <property type="entry name" value="CbiA"/>
    <property type="match status" value="1"/>
</dbReference>
<gene>
    <name evidence="8" type="primary">cbiA</name>
    <name evidence="11" type="ORF">SAMN04487931_11813</name>
</gene>
<dbReference type="InterPro" id="IPR029062">
    <property type="entry name" value="Class_I_gatase-like"/>
</dbReference>
<evidence type="ECO:0000256" key="8">
    <source>
        <dbReference type="HAMAP-Rule" id="MF_00027"/>
    </source>
</evidence>
<accession>A0A1H2JZJ3</accession>
<keyword evidence="7 8" id="KW-0315">Glutamine amidotransferase</keyword>
<name>A0A1H2JZJ3_9BACT</name>
<comment type="miscellaneous">
    <text evidence="8">The a and c carboxylates of cobyrinate are activated for nucleophilic attack via formation of a phosphorylated intermediate by ATP. CbiA catalyzes first the amidation of the c-carboxylate, and then that of the a-carboxylate.</text>
</comment>
<feature type="domain" description="CobQ/CobB/MinD/ParA nucleotide binding" evidence="9">
    <location>
        <begin position="2"/>
        <end position="161"/>
    </location>
</feature>
<dbReference type="PANTHER" id="PTHR43873">
    <property type="entry name" value="COBYRINATE A,C-DIAMIDE SYNTHASE"/>
    <property type="match status" value="1"/>
</dbReference>
<dbReference type="PROSITE" id="PS51274">
    <property type="entry name" value="GATASE_COBBQ"/>
    <property type="match status" value="1"/>
</dbReference>